<protein>
    <submittedName>
        <fullName evidence="11">MscS Mechanosensitive ion channel</fullName>
    </submittedName>
</protein>
<keyword evidence="12" id="KW-1185">Reference proteome</keyword>
<dbReference type="Proteomes" id="UP000002725">
    <property type="component" value="Chromosome"/>
</dbReference>
<keyword evidence="6 7" id="KW-0472">Membrane</keyword>
<dbReference type="RefSeq" id="WP_012505380.1">
    <property type="nucleotide sequence ID" value="NC_011059.1"/>
</dbReference>
<evidence type="ECO:0000259" key="10">
    <source>
        <dbReference type="Pfam" id="PF21088"/>
    </source>
</evidence>
<dbReference type="InterPro" id="IPR023408">
    <property type="entry name" value="MscS_beta-dom_sf"/>
</dbReference>
<evidence type="ECO:0000313" key="12">
    <source>
        <dbReference type="Proteomes" id="UP000002725"/>
    </source>
</evidence>
<dbReference type="SUPFAM" id="SSF82861">
    <property type="entry name" value="Mechanosensitive channel protein MscS (YggB), transmembrane region"/>
    <property type="match status" value="1"/>
</dbReference>
<comment type="similarity">
    <text evidence="2">Belongs to the MscS (TC 1.A.23) family.</text>
</comment>
<name>B4S706_PROA2</name>
<dbReference type="Pfam" id="PF05552">
    <property type="entry name" value="MS_channel_1st_1"/>
    <property type="match status" value="1"/>
</dbReference>
<organism evidence="11 12">
    <name type="scientific">Prosthecochloris aestuarii (strain DSM 271 / SK 413)</name>
    <dbReference type="NCBI Taxonomy" id="290512"/>
    <lineage>
        <taxon>Bacteria</taxon>
        <taxon>Pseudomonadati</taxon>
        <taxon>Chlorobiota</taxon>
        <taxon>Chlorobiia</taxon>
        <taxon>Chlorobiales</taxon>
        <taxon>Chlorobiaceae</taxon>
        <taxon>Prosthecochloris</taxon>
    </lineage>
</organism>
<dbReference type="PANTHER" id="PTHR30221">
    <property type="entry name" value="SMALL-CONDUCTANCE MECHANOSENSITIVE CHANNEL"/>
    <property type="match status" value="1"/>
</dbReference>
<dbReference type="PANTHER" id="PTHR30221:SF1">
    <property type="entry name" value="SMALL-CONDUCTANCE MECHANOSENSITIVE CHANNEL"/>
    <property type="match status" value="1"/>
</dbReference>
<comment type="subcellular location">
    <subcellularLocation>
        <location evidence="1">Cell membrane</location>
        <topology evidence="1">Multi-pass membrane protein</topology>
    </subcellularLocation>
</comment>
<dbReference type="InterPro" id="IPR049142">
    <property type="entry name" value="MS_channel_1st"/>
</dbReference>
<dbReference type="Gene3D" id="3.30.70.100">
    <property type="match status" value="1"/>
</dbReference>
<feature type="domain" description="Mechanosensitive ion channel MscS C-terminal" evidence="9">
    <location>
        <begin position="176"/>
        <end position="257"/>
    </location>
</feature>
<dbReference type="EMBL" id="CP001108">
    <property type="protein sequence ID" value="ACF45843.1"/>
    <property type="molecule type" value="Genomic_DNA"/>
</dbReference>
<evidence type="ECO:0000256" key="6">
    <source>
        <dbReference type="ARBA" id="ARBA00023136"/>
    </source>
</evidence>
<keyword evidence="5 7" id="KW-1133">Transmembrane helix</keyword>
<dbReference type="eggNOG" id="COG0668">
    <property type="taxonomic scope" value="Bacteria"/>
</dbReference>
<reference evidence="11" key="1">
    <citation type="submission" date="2008-06" db="EMBL/GenBank/DDBJ databases">
        <title>Complete sequence of chromosome of Prosthecochloris aestuarii DSM 271.</title>
        <authorList>
            <consortium name="US DOE Joint Genome Institute"/>
            <person name="Lucas S."/>
            <person name="Copeland A."/>
            <person name="Lapidus A."/>
            <person name="Glavina del Rio T."/>
            <person name="Dalin E."/>
            <person name="Tice H."/>
            <person name="Bruce D."/>
            <person name="Goodwin L."/>
            <person name="Pitluck S."/>
            <person name="Schmutz J."/>
            <person name="Larimer F."/>
            <person name="Land M."/>
            <person name="Hauser L."/>
            <person name="Kyrpides N."/>
            <person name="Anderson I."/>
            <person name="Liu Z."/>
            <person name="Li T."/>
            <person name="Zhao F."/>
            <person name="Overmann J."/>
            <person name="Bryant D.A."/>
            <person name="Richardson P."/>
        </authorList>
    </citation>
    <scope>NUCLEOTIDE SEQUENCE [LARGE SCALE GENOMIC DNA]</scope>
    <source>
        <strain evidence="11">DSM 271</strain>
    </source>
</reference>
<dbReference type="InterPro" id="IPR008910">
    <property type="entry name" value="MSC_TM_helix"/>
</dbReference>
<dbReference type="AlphaFoldDB" id="B4S706"/>
<dbReference type="InterPro" id="IPR049278">
    <property type="entry name" value="MS_channel_C"/>
</dbReference>
<keyword evidence="4 7" id="KW-0812">Transmembrane</keyword>
<dbReference type="Pfam" id="PF00924">
    <property type="entry name" value="MS_channel_2nd"/>
    <property type="match status" value="1"/>
</dbReference>
<evidence type="ECO:0000256" key="1">
    <source>
        <dbReference type="ARBA" id="ARBA00004651"/>
    </source>
</evidence>
<dbReference type="InterPro" id="IPR045275">
    <property type="entry name" value="MscS_archaea/bacteria_type"/>
</dbReference>
<dbReference type="SUPFAM" id="SSF50182">
    <property type="entry name" value="Sm-like ribonucleoproteins"/>
    <property type="match status" value="1"/>
</dbReference>
<feature type="transmembrane region" description="Helical" evidence="7">
    <location>
        <begin position="12"/>
        <end position="33"/>
    </location>
</feature>
<feature type="transmembrane region" description="Helical" evidence="7">
    <location>
        <begin position="87"/>
        <end position="116"/>
    </location>
</feature>
<feature type="domain" description="Mechanosensitive ion channel MscS" evidence="8">
    <location>
        <begin position="103"/>
        <end position="168"/>
    </location>
</feature>
<evidence type="ECO:0000259" key="9">
    <source>
        <dbReference type="Pfam" id="PF21082"/>
    </source>
</evidence>
<feature type="domain" description="Mechanosensitive ion channel transmembrane helices 2/3" evidence="10">
    <location>
        <begin position="60"/>
        <end position="101"/>
    </location>
</feature>
<evidence type="ECO:0000256" key="4">
    <source>
        <dbReference type="ARBA" id="ARBA00022692"/>
    </source>
</evidence>
<gene>
    <name evidence="11" type="ordered locus">Paes_0797</name>
</gene>
<dbReference type="Gene3D" id="1.10.287.1260">
    <property type="match status" value="1"/>
</dbReference>
<dbReference type="Pfam" id="PF21088">
    <property type="entry name" value="MS_channel_1st"/>
    <property type="match status" value="1"/>
</dbReference>
<dbReference type="GO" id="GO:0005886">
    <property type="term" value="C:plasma membrane"/>
    <property type="evidence" value="ECO:0007669"/>
    <property type="project" value="UniProtKB-SubCell"/>
</dbReference>
<dbReference type="InterPro" id="IPR010920">
    <property type="entry name" value="LSM_dom_sf"/>
</dbReference>
<feature type="transmembrane region" description="Helical" evidence="7">
    <location>
        <begin position="54"/>
        <end position="75"/>
    </location>
</feature>
<keyword evidence="3" id="KW-1003">Cell membrane</keyword>
<dbReference type="Gene3D" id="2.30.30.60">
    <property type="match status" value="1"/>
</dbReference>
<evidence type="ECO:0000313" key="11">
    <source>
        <dbReference type="EMBL" id="ACF45843.1"/>
    </source>
</evidence>
<dbReference type="InterPro" id="IPR006685">
    <property type="entry name" value="MscS_channel_2nd"/>
</dbReference>
<dbReference type="SUPFAM" id="SSF82689">
    <property type="entry name" value="Mechanosensitive channel protein MscS (YggB), C-terminal domain"/>
    <property type="match status" value="1"/>
</dbReference>
<evidence type="ECO:0000256" key="7">
    <source>
        <dbReference type="SAM" id="Phobius"/>
    </source>
</evidence>
<dbReference type="Pfam" id="PF21082">
    <property type="entry name" value="MS_channel_3rd"/>
    <property type="match status" value="1"/>
</dbReference>
<evidence type="ECO:0000259" key="8">
    <source>
        <dbReference type="Pfam" id="PF00924"/>
    </source>
</evidence>
<dbReference type="InterPro" id="IPR011066">
    <property type="entry name" value="MscS_channel_C_sf"/>
</dbReference>
<dbReference type="KEGG" id="paa:Paes_0797"/>
<evidence type="ECO:0000256" key="2">
    <source>
        <dbReference type="ARBA" id="ARBA00008017"/>
    </source>
</evidence>
<dbReference type="GO" id="GO:0008381">
    <property type="term" value="F:mechanosensitive monoatomic ion channel activity"/>
    <property type="evidence" value="ECO:0007669"/>
    <property type="project" value="InterPro"/>
</dbReference>
<dbReference type="InterPro" id="IPR011014">
    <property type="entry name" value="MscS_channel_TM-2"/>
</dbReference>
<dbReference type="HOGENOM" id="CLU_037945_1_1_10"/>
<proteinExistence type="inferred from homology"/>
<dbReference type="STRING" id="290512.Paes_0797"/>
<evidence type="ECO:0000256" key="3">
    <source>
        <dbReference type="ARBA" id="ARBA00022475"/>
    </source>
</evidence>
<evidence type="ECO:0000256" key="5">
    <source>
        <dbReference type="ARBA" id="ARBA00022989"/>
    </source>
</evidence>
<sequence>MNINTQQILDLIVTYGLKIVTGLIILFIGIKIAGFTDRKIENLLHKKADIDEMLVKFLSNLVRYTIIAFSVAAFLNQVGIQTASIIAVLGTAGLAVGLAIQGTLSNIAAGVMLLIFRPFRTGNYVEVGGHGGTVKALSLFTTELATPDNVQIIIPNNSVWGNSIVNYSFHDTRRVDFILSISYSDNISTGIDTIRRVIDGETRIQKTPEPQIVVSELAASSVDITVRAWVEKDNYWPVKFDLTRQFKENLEAAGLHIPFPQQDIHLIR</sequence>
<accession>B4S706</accession>